<keyword evidence="2" id="KW-0805">Transcription regulation</keyword>
<dbReference type="GO" id="GO:0003677">
    <property type="term" value="F:DNA binding"/>
    <property type="evidence" value="ECO:0007669"/>
    <property type="project" value="UniProtKB-KW"/>
</dbReference>
<dbReference type="Gene3D" id="1.10.10.10">
    <property type="entry name" value="Winged helix-like DNA-binding domain superfamily/Winged helix DNA-binding domain"/>
    <property type="match status" value="1"/>
</dbReference>
<dbReference type="AlphaFoldDB" id="C0BZC0"/>
<evidence type="ECO:0000313" key="7">
    <source>
        <dbReference type="Proteomes" id="UP000004893"/>
    </source>
</evidence>
<keyword evidence="4" id="KW-0804">Transcription</keyword>
<evidence type="ECO:0000256" key="2">
    <source>
        <dbReference type="ARBA" id="ARBA00023015"/>
    </source>
</evidence>
<evidence type="ECO:0000259" key="5">
    <source>
        <dbReference type="PROSITE" id="PS50931"/>
    </source>
</evidence>
<dbReference type="SUPFAM" id="SSF53850">
    <property type="entry name" value="Periplasmic binding protein-like II"/>
    <property type="match status" value="1"/>
</dbReference>
<dbReference type="OrthoDB" id="63123at2"/>
<reference evidence="6" key="2">
    <citation type="submission" date="2013-06" db="EMBL/GenBank/DDBJ databases">
        <title>Draft genome sequence of Clostridium hylemonae (DSM 15053).</title>
        <authorList>
            <person name="Sudarsanam P."/>
            <person name="Ley R."/>
            <person name="Guruge J."/>
            <person name="Turnbaugh P.J."/>
            <person name="Mahowald M."/>
            <person name="Liep D."/>
            <person name="Gordon J."/>
        </authorList>
    </citation>
    <scope>NUCLEOTIDE SEQUENCE</scope>
    <source>
        <strain evidence="6">DSM 15053</strain>
    </source>
</reference>
<dbReference type="InterPro" id="IPR000847">
    <property type="entry name" value="LysR_HTH_N"/>
</dbReference>
<evidence type="ECO:0000256" key="3">
    <source>
        <dbReference type="ARBA" id="ARBA00023125"/>
    </source>
</evidence>
<keyword evidence="3" id="KW-0238">DNA-binding</keyword>
<dbReference type="STRING" id="553973.CLOHYLEM_05159"/>
<dbReference type="HOGENOM" id="CLU_039613_6_2_9"/>
<comment type="similarity">
    <text evidence="1">Belongs to the LysR transcriptional regulatory family.</text>
</comment>
<dbReference type="Pfam" id="PF00126">
    <property type="entry name" value="HTH_1"/>
    <property type="match status" value="1"/>
</dbReference>
<evidence type="ECO:0000313" key="6">
    <source>
        <dbReference type="EMBL" id="EEG74498.1"/>
    </source>
</evidence>
<dbReference type="InterPro" id="IPR050950">
    <property type="entry name" value="HTH-type_LysR_regulators"/>
</dbReference>
<organism evidence="6 7">
    <name type="scientific">[Clostridium] hylemonae DSM 15053</name>
    <dbReference type="NCBI Taxonomy" id="553973"/>
    <lineage>
        <taxon>Bacteria</taxon>
        <taxon>Bacillati</taxon>
        <taxon>Bacillota</taxon>
        <taxon>Clostridia</taxon>
        <taxon>Lachnospirales</taxon>
        <taxon>Lachnospiraceae</taxon>
    </lineage>
</organism>
<dbReference type="InterPro" id="IPR036390">
    <property type="entry name" value="WH_DNA-bd_sf"/>
</dbReference>
<dbReference type="PROSITE" id="PS50931">
    <property type="entry name" value="HTH_LYSR"/>
    <property type="match status" value="1"/>
</dbReference>
<accession>C0BZC0</accession>
<dbReference type="PRINTS" id="PR00039">
    <property type="entry name" value="HTHLYSR"/>
</dbReference>
<proteinExistence type="inferred from homology"/>
<dbReference type="GO" id="GO:0005829">
    <property type="term" value="C:cytosol"/>
    <property type="evidence" value="ECO:0007669"/>
    <property type="project" value="TreeGrafter"/>
</dbReference>
<name>C0BZC0_9FIRM</name>
<keyword evidence="7" id="KW-1185">Reference proteome</keyword>
<sequence>MNKYRIILDVYKTHSISKTAGRLNYTQSAISQAIKNFENELGFQIFRRSKAGMELISGMEEIIQSLENICHEEDKLSKFAKNLTSLDSGYIRIGSVQSVSYNWLPNLIKDFSDKYPNIRFELMIDGIAPLKAKLDNEQLDCVFTSKYMLPGYPFKQMDEDEMMLVMPENHRLAGRETISVSEIDYENFVMSANGLDEEAGIIFEENHIIPKVQYEPTEDFAALKMVELGFGLTIIPKLFLTGTTFRVYACPFEEHYSRILGIAYAPDKPLSPATRKFLDYIKTWELPRQYRT</sequence>
<dbReference type="CDD" id="cd05466">
    <property type="entry name" value="PBP2_LTTR_substrate"/>
    <property type="match status" value="1"/>
</dbReference>
<feature type="domain" description="HTH lysR-type" evidence="5">
    <location>
        <begin position="1"/>
        <end position="56"/>
    </location>
</feature>
<dbReference type="eggNOG" id="COG0583">
    <property type="taxonomic scope" value="Bacteria"/>
</dbReference>
<evidence type="ECO:0000256" key="1">
    <source>
        <dbReference type="ARBA" id="ARBA00009437"/>
    </source>
</evidence>
<dbReference type="SUPFAM" id="SSF46785">
    <property type="entry name" value="Winged helix' DNA-binding domain"/>
    <property type="match status" value="1"/>
</dbReference>
<comment type="caution">
    <text evidence="6">The sequence shown here is derived from an EMBL/GenBank/DDBJ whole genome shotgun (WGS) entry which is preliminary data.</text>
</comment>
<dbReference type="Gene3D" id="3.40.190.290">
    <property type="match status" value="1"/>
</dbReference>
<dbReference type="EMBL" id="ABYI02000019">
    <property type="protein sequence ID" value="EEG74498.1"/>
    <property type="molecule type" value="Genomic_DNA"/>
</dbReference>
<gene>
    <name evidence="6" type="ORF">CLOHYLEM_05159</name>
</gene>
<reference evidence="6" key="1">
    <citation type="submission" date="2009-02" db="EMBL/GenBank/DDBJ databases">
        <authorList>
            <person name="Fulton L."/>
            <person name="Clifton S."/>
            <person name="Fulton B."/>
            <person name="Xu J."/>
            <person name="Minx P."/>
            <person name="Pepin K.H."/>
            <person name="Johnson M."/>
            <person name="Bhonagiri V."/>
            <person name="Nash W.E."/>
            <person name="Mardis E.R."/>
            <person name="Wilson R.K."/>
        </authorList>
    </citation>
    <scope>NUCLEOTIDE SEQUENCE [LARGE SCALE GENOMIC DNA]</scope>
    <source>
        <strain evidence="6">DSM 15053</strain>
    </source>
</reference>
<dbReference type="RefSeq" id="WP_006442497.1">
    <property type="nucleotide sequence ID" value="NZ_CP036524.1"/>
</dbReference>
<evidence type="ECO:0000256" key="4">
    <source>
        <dbReference type="ARBA" id="ARBA00023163"/>
    </source>
</evidence>
<dbReference type="GO" id="GO:0003700">
    <property type="term" value="F:DNA-binding transcription factor activity"/>
    <property type="evidence" value="ECO:0007669"/>
    <property type="project" value="InterPro"/>
</dbReference>
<dbReference type="InterPro" id="IPR005119">
    <property type="entry name" value="LysR_subst-bd"/>
</dbReference>
<dbReference type="InterPro" id="IPR036388">
    <property type="entry name" value="WH-like_DNA-bd_sf"/>
</dbReference>
<dbReference type="PANTHER" id="PTHR30419">
    <property type="entry name" value="HTH-TYPE TRANSCRIPTIONAL REGULATOR YBHD"/>
    <property type="match status" value="1"/>
</dbReference>
<dbReference type="Pfam" id="PF03466">
    <property type="entry name" value="LysR_substrate"/>
    <property type="match status" value="1"/>
</dbReference>
<dbReference type="Proteomes" id="UP000004893">
    <property type="component" value="Unassembled WGS sequence"/>
</dbReference>
<protein>
    <submittedName>
        <fullName evidence="6">LysR substrate binding domain protein</fullName>
    </submittedName>
</protein>
<dbReference type="PANTHER" id="PTHR30419:SF28">
    <property type="entry name" value="HTH-TYPE TRANSCRIPTIONAL REGULATOR BSDA"/>
    <property type="match status" value="1"/>
</dbReference>